<dbReference type="EMBL" id="AMZH03003039">
    <property type="protein sequence ID" value="RRT73628.1"/>
    <property type="molecule type" value="Genomic_DNA"/>
</dbReference>
<dbReference type="Proteomes" id="UP000287651">
    <property type="component" value="Unassembled WGS sequence"/>
</dbReference>
<dbReference type="AlphaFoldDB" id="A0A427ABK8"/>
<name>A0A427ABK8_ENSVE</name>
<gene>
    <name evidence="2" type="ORF">B296_00002117</name>
</gene>
<sequence length="130" mass="14803">MTNPPRQSLEHQCGQSQTRSAAPPPRSDWEQRSTSRDRRPCSPKPMLQRTEPSLLFSYVSKRLRLDLVLLQHQIFSPATLCCHQQRSIIRINYCSPIVAYHCRPCFCHCEQATQPPALPFSEAPSTGSLL</sequence>
<comment type="caution">
    <text evidence="2">The sequence shown here is derived from an EMBL/GenBank/DDBJ whole genome shotgun (WGS) entry which is preliminary data.</text>
</comment>
<proteinExistence type="predicted"/>
<accession>A0A427ABK8</accession>
<feature type="compositionally biased region" description="Basic and acidic residues" evidence="1">
    <location>
        <begin position="27"/>
        <end position="40"/>
    </location>
</feature>
<organism evidence="2 3">
    <name type="scientific">Ensete ventricosum</name>
    <name type="common">Abyssinian banana</name>
    <name type="synonym">Musa ensete</name>
    <dbReference type="NCBI Taxonomy" id="4639"/>
    <lineage>
        <taxon>Eukaryota</taxon>
        <taxon>Viridiplantae</taxon>
        <taxon>Streptophyta</taxon>
        <taxon>Embryophyta</taxon>
        <taxon>Tracheophyta</taxon>
        <taxon>Spermatophyta</taxon>
        <taxon>Magnoliopsida</taxon>
        <taxon>Liliopsida</taxon>
        <taxon>Zingiberales</taxon>
        <taxon>Musaceae</taxon>
        <taxon>Ensete</taxon>
    </lineage>
</organism>
<protein>
    <submittedName>
        <fullName evidence="2">Uncharacterized protein</fullName>
    </submittedName>
</protein>
<evidence type="ECO:0000313" key="3">
    <source>
        <dbReference type="Proteomes" id="UP000287651"/>
    </source>
</evidence>
<reference evidence="2 3" key="1">
    <citation type="journal article" date="2014" name="Agronomy (Basel)">
        <title>A Draft Genome Sequence for Ensete ventricosum, the Drought-Tolerant Tree Against Hunger.</title>
        <authorList>
            <person name="Harrison J."/>
            <person name="Moore K.A."/>
            <person name="Paszkiewicz K."/>
            <person name="Jones T."/>
            <person name="Grant M."/>
            <person name="Ambacheew D."/>
            <person name="Muzemil S."/>
            <person name="Studholme D.J."/>
        </authorList>
    </citation>
    <scope>NUCLEOTIDE SEQUENCE [LARGE SCALE GENOMIC DNA]</scope>
</reference>
<evidence type="ECO:0000313" key="2">
    <source>
        <dbReference type="EMBL" id="RRT73628.1"/>
    </source>
</evidence>
<evidence type="ECO:0000256" key="1">
    <source>
        <dbReference type="SAM" id="MobiDB-lite"/>
    </source>
</evidence>
<feature type="region of interest" description="Disordered" evidence="1">
    <location>
        <begin position="1"/>
        <end position="48"/>
    </location>
</feature>